<dbReference type="PANTHER" id="PTHR37478">
    <property type="match status" value="1"/>
</dbReference>
<dbReference type="Proteomes" id="UP000756860">
    <property type="component" value="Unassembled WGS sequence"/>
</dbReference>
<comment type="similarity">
    <text evidence="1">Belongs to the UPF0251 family.</text>
</comment>
<evidence type="ECO:0000313" key="3">
    <source>
        <dbReference type="Proteomes" id="UP000756860"/>
    </source>
</evidence>
<dbReference type="Pfam" id="PF02001">
    <property type="entry name" value="DUF134"/>
    <property type="match status" value="1"/>
</dbReference>
<protein>
    <submittedName>
        <fullName evidence="2">DUF134 domain-containing protein</fullName>
    </submittedName>
</protein>
<dbReference type="InterPro" id="IPR013324">
    <property type="entry name" value="RNA_pol_sigma_r3/r4-like"/>
</dbReference>
<proteinExistence type="inferred from homology"/>
<evidence type="ECO:0000256" key="1">
    <source>
        <dbReference type="ARBA" id="ARBA00009350"/>
    </source>
</evidence>
<reference evidence="2 3" key="1">
    <citation type="submission" date="2021-05" db="EMBL/GenBank/DDBJ databases">
        <title>The draft genome of Geobacter luticola JCM 17780.</title>
        <authorList>
            <person name="Xu Z."/>
            <person name="Masuda Y."/>
            <person name="Itoh H."/>
            <person name="Senoo K."/>
        </authorList>
    </citation>
    <scope>NUCLEOTIDE SEQUENCE [LARGE SCALE GENOMIC DNA]</scope>
    <source>
        <strain evidence="2 3">JCM 17780</strain>
    </source>
</reference>
<keyword evidence="3" id="KW-1185">Reference proteome</keyword>
<dbReference type="InterPro" id="IPR002852">
    <property type="entry name" value="UPF0251"/>
</dbReference>
<gene>
    <name evidence="2" type="ORF">KI810_03230</name>
</gene>
<name>A0ABS5S9J5_9BACT</name>
<organism evidence="2 3">
    <name type="scientific">Geomobilimonas luticola</name>
    <dbReference type="NCBI Taxonomy" id="1114878"/>
    <lineage>
        <taxon>Bacteria</taxon>
        <taxon>Pseudomonadati</taxon>
        <taxon>Thermodesulfobacteriota</taxon>
        <taxon>Desulfuromonadia</taxon>
        <taxon>Geobacterales</taxon>
        <taxon>Geobacteraceae</taxon>
        <taxon>Geomobilimonas</taxon>
    </lineage>
</organism>
<dbReference type="SUPFAM" id="SSF88659">
    <property type="entry name" value="Sigma3 and sigma4 domains of RNA polymerase sigma factors"/>
    <property type="match status" value="1"/>
</dbReference>
<dbReference type="PANTHER" id="PTHR37478:SF2">
    <property type="entry name" value="UPF0251 PROTEIN TK0562"/>
    <property type="match status" value="1"/>
</dbReference>
<dbReference type="InterPro" id="IPR036388">
    <property type="entry name" value="WH-like_DNA-bd_sf"/>
</dbReference>
<dbReference type="RefSeq" id="WP_214174023.1">
    <property type="nucleotide sequence ID" value="NZ_JAHCVK010000001.1"/>
</dbReference>
<comment type="caution">
    <text evidence="2">The sequence shown here is derived from an EMBL/GenBank/DDBJ whole genome shotgun (WGS) entry which is preliminary data.</text>
</comment>
<accession>A0ABS5S9J5</accession>
<dbReference type="EMBL" id="JAHCVK010000001">
    <property type="protein sequence ID" value="MBT0652053.1"/>
    <property type="molecule type" value="Genomic_DNA"/>
</dbReference>
<sequence>MSPRKKKTRTCTCPLRGNVGRVFNPAGTPLRDMEIVALERDELEAFYLCDGQDLHQERAGEMMGVSRGTVQRLLAGARKKMVDVLVGQKTLVIVGEMPTVQMQPPDVAPSIDSEHEKGMVVQGYSSCGNDDSEPCQGPLSCPWRG</sequence>
<evidence type="ECO:0000313" key="2">
    <source>
        <dbReference type="EMBL" id="MBT0652053.1"/>
    </source>
</evidence>
<dbReference type="Gene3D" id="1.10.10.10">
    <property type="entry name" value="Winged helix-like DNA-binding domain superfamily/Winged helix DNA-binding domain"/>
    <property type="match status" value="1"/>
</dbReference>